<keyword evidence="3" id="KW-1185">Reference proteome</keyword>
<sequence length="128" mass="14195">MNVFHSPNSAHNSKHILPTTSDVPLNGTDTFISDNSQTIMTRLNNSTDSHANSSSSVPFCNSPTELFINVSSSCPPRLTTTTKKTMYVRALFDYDPNMDTGLPGRKKIHTRVMWISFKHSLNYSPSSA</sequence>
<protein>
    <submittedName>
        <fullName evidence="2">Disks large 3, variant 2</fullName>
    </submittedName>
</protein>
<dbReference type="RefSeq" id="XP_051072612.1">
    <property type="nucleotide sequence ID" value="XM_051212426.1"/>
</dbReference>
<organism evidence="2 3">
    <name type="scientific">Schistosoma haematobium</name>
    <name type="common">Blood fluke</name>
    <dbReference type="NCBI Taxonomy" id="6185"/>
    <lineage>
        <taxon>Eukaryota</taxon>
        <taxon>Metazoa</taxon>
        <taxon>Spiralia</taxon>
        <taxon>Lophotrochozoa</taxon>
        <taxon>Platyhelminthes</taxon>
        <taxon>Trematoda</taxon>
        <taxon>Digenea</taxon>
        <taxon>Strigeidida</taxon>
        <taxon>Schistosomatoidea</taxon>
        <taxon>Schistosomatidae</taxon>
        <taxon>Schistosoma</taxon>
    </lineage>
</organism>
<dbReference type="Proteomes" id="UP000471633">
    <property type="component" value="Unassembled WGS sequence"/>
</dbReference>
<feature type="region of interest" description="Disordered" evidence="1">
    <location>
        <begin position="1"/>
        <end position="20"/>
    </location>
</feature>
<evidence type="ECO:0000313" key="2">
    <source>
        <dbReference type="EMBL" id="KAH9592655.1"/>
    </source>
</evidence>
<dbReference type="GeneID" id="24588323"/>
<accession>A0A922S4B6</accession>
<feature type="compositionally biased region" description="Polar residues" evidence="1">
    <location>
        <begin position="1"/>
        <end position="11"/>
    </location>
</feature>
<comment type="caution">
    <text evidence="2">The sequence shown here is derived from an EMBL/GenBank/DDBJ whole genome shotgun (WGS) entry which is preliminary data.</text>
</comment>
<reference evidence="2" key="2">
    <citation type="journal article" date="2019" name="Gigascience">
        <title>High-quality Schistosoma haematobium genome achieved by single-molecule and long-range sequencing.</title>
        <authorList>
            <person name="Stroehlein A.J."/>
            <person name="Korhonen P.K."/>
            <person name="Chong T.M."/>
            <person name="Lim Y.L."/>
            <person name="Chan K.G."/>
            <person name="Webster B."/>
            <person name="Rollinson D."/>
            <person name="Brindley P.J."/>
            <person name="Gasser R.B."/>
            <person name="Young N.D."/>
        </authorList>
    </citation>
    <scope>NUCLEOTIDE SEQUENCE</scope>
</reference>
<proteinExistence type="predicted"/>
<dbReference type="AlphaFoldDB" id="A0A922S4B6"/>
<gene>
    <name evidence="2" type="primary">DLG3_1</name>
    <name evidence="2" type="ORF">MS3_00004504</name>
</gene>
<reference evidence="2" key="3">
    <citation type="submission" date="2021-06" db="EMBL/GenBank/DDBJ databases">
        <title>Chromosome-level genome assembly for S. haematobium.</title>
        <authorList>
            <person name="Stroehlein A.J."/>
        </authorList>
    </citation>
    <scope>NUCLEOTIDE SEQUENCE</scope>
</reference>
<dbReference type="EMBL" id="AMPZ03000002">
    <property type="protein sequence ID" value="KAH9592655.1"/>
    <property type="molecule type" value="Genomic_DNA"/>
</dbReference>
<dbReference type="CTD" id="24588323"/>
<dbReference type="Gene3D" id="2.30.30.40">
    <property type="entry name" value="SH3 Domains"/>
    <property type="match status" value="1"/>
</dbReference>
<evidence type="ECO:0000313" key="3">
    <source>
        <dbReference type="Proteomes" id="UP000471633"/>
    </source>
</evidence>
<evidence type="ECO:0000256" key="1">
    <source>
        <dbReference type="SAM" id="MobiDB-lite"/>
    </source>
</evidence>
<reference evidence="2" key="4">
    <citation type="journal article" date="2022" name="PLoS Pathog.">
        <title>Chromosome-level genome of Schistosoma haematobium underpins genome-wide explorations of molecular variation.</title>
        <authorList>
            <person name="Stroehlein A.J."/>
            <person name="Korhonen P.K."/>
            <person name="Lee V.V."/>
            <person name="Ralph S.A."/>
            <person name="Mentink-Kane M."/>
            <person name="You H."/>
            <person name="McManus D.P."/>
            <person name="Tchuente L.T."/>
            <person name="Stothard J.R."/>
            <person name="Kaur P."/>
            <person name="Dudchenko O."/>
            <person name="Aiden E.L."/>
            <person name="Yang B."/>
            <person name="Yang H."/>
            <person name="Emery A.M."/>
            <person name="Webster B.L."/>
            <person name="Brindley P.J."/>
            <person name="Rollinson D."/>
            <person name="Chang B.C.H."/>
            <person name="Gasser R.B."/>
            <person name="Young N.D."/>
        </authorList>
    </citation>
    <scope>NUCLEOTIDE SEQUENCE</scope>
</reference>
<reference evidence="2" key="1">
    <citation type="journal article" date="2012" name="Nat. Genet.">
        <title>Whole-genome sequence of Schistosoma haematobium.</title>
        <authorList>
            <person name="Young N.D."/>
            <person name="Jex A.R."/>
            <person name="Li B."/>
            <person name="Liu S."/>
            <person name="Yang L."/>
            <person name="Xiong Z."/>
            <person name="Li Y."/>
            <person name="Cantacessi C."/>
            <person name="Hall R.S."/>
            <person name="Xu X."/>
            <person name="Chen F."/>
            <person name="Wu X."/>
            <person name="Zerlotini A."/>
            <person name="Oliveira G."/>
            <person name="Hofmann A."/>
            <person name="Zhang G."/>
            <person name="Fang X."/>
            <person name="Kang Y."/>
            <person name="Campbell B.E."/>
            <person name="Loukas A."/>
            <person name="Ranganathan S."/>
            <person name="Rollinson D."/>
            <person name="Rinaldi G."/>
            <person name="Brindley P.J."/>
            <person name="Yang H."/>
            <person name="Wang J."/>
            <person name="Wang J."/>
            <person name="Gasser R.B."/>
        </authorList>
    </citation>
    <scope>NUCLEOTIDE SEQUENCE</scope>
</reference>
<name>A0A922S4B6_SCHHA</name>